<dbReference type="InterPro" id="IPR036390">
    <property type="entry name" value="WH_DNA-bd_sf"/>
</dbReference>
<dbReference type="SUPFAM" id="SSF46785">
    <property type="entry name" value="Winged helix' DNA-binding domain"/>
    <property type="match status" value="1"/>
</dbReference>
<evidence type="ECO:0000256" key="3">
    <source>
        <dbReference type="ARBA" id="ARBA00023163"/>
    </source>
</evidence>
<protein>
    <submittedName>
        <fullName evidence="5">GntR family transcriptional regulator</fullName>
    </submittedName>
</protein>
<reference evidence="5 6" key="1">
    <citation type="journal article" date="2019" name="Emerg. Microbes Infect.">
        <title>Comprehensive subspecies identification of 175 nontuberculous mycobacteria species based on 7547 genomic profiles.</title>
        <authorList>
            <person name="Matsumoto Y."/>
            <person name="Kinjo T."/>
            <person name="Motooka D."/>
            <person name="Nabeya D."/>
            <person name="Jung N."/>
            <person name="Uechi K."/>
            <person name="Horii T."/>
            <person name="Iida T."/>
            <person name="Fujita J."/>
            <person name="Nakamura S."/>
        </authorList>
    </citation>
    <scope>NUCLEOTIDE SEQUENCE [LARGE SCALE GENOMIC DNA]</scope>
    <source>
        <strain evidence="5 6">JCM 13574</strain>
    </source>
</reference>
<dbReference type="InterPro" id="IPR008920">
    <property type="entry name" value="TF_FadR/GntR_C"/>
</dbReference>
<dbReference type="RefSeq" id="WP_163735400.1">
    <property type="nucleotide sequence ID" value="NZ_AP022610.1"/>
</dbReference>
<dbReference type="PROSITE" id="PS50949">
    <property type="entry name" value="HTH_GNTR"/>
    <property type="match status" value="1"/>
</dbReference>
<dbReference type="SMART" id="SM00895">
    <property type="entry name" value="FCD"/>
    <property type="match status" value="1"/>
</dbReference>
<dbReference type="InterPro" id="IPR000524">
    <property type="entry name" value="Tscrpt_reg_HTH_GntR"/>
</dbReference>
<dbReference type="KEGG" id="mmag:MMAD_17890"/>
<dbReference type="Gene3D" id="1.10.10.10">
    <property type="entry name" value="Winged helix-like DNA-binding domain superfamily/Winged helix DNA-binding domain"/>
    <property type="match status" value="1"/>
</dbReference>
<keyword evidence="6" id="KW-1185">Reference proteome</keyword>
<dbReference type="InterPro" id="IPR011711">
    <property type="entry name" value="GntR_C"/>
</dbReference>
<dbReference type="SUPFAM" id="SSF48008">
    <property type="entry name" value="GntR ligand-binding domain-like"/>
    <property type="match status" value="1"/>
</dbReference>
<dbReference type="EMBL" id="AP022610">
    <property type="protein sequence ID" value="BBZ27494.1"/>
    <property type="molecule type" value="Genomic_DNA"/>
</dbReference>
<dbReference type="SMART" id="SM00345">
    <property type="entry name" value="HTH_GNTR"/>
    <property type="match status" value="1"/>
</dbReference>
<sequence>MLSNTPSLKRASLRDQALAVLREGMVSGELAPGEIYSVTALANQLGVSASPVREAMLTLVNQGLMEPIRNRGFRVLPIDDSDRREIFELRVLLEIPAMEKLAGNDAITAEYAKHAAVAAEIVDAARDGDLIDYLDADRRFHMGLLAHTTNERLLELVDGLRDQTRLFGLKELSDRGTLTASAEEHLPILDAIVAGDAEKTRTLMLRHLEHIKGDWGDAPLPPA</sequence>
<dbReference type="Gene3D" id="1.20.120.530">
    <property type="entry name" value="GntR ligand-binding domain-like"/>
    <property type="match status" value="1"/>
</dbReference>
<name>A0A7I7XD09_9MYCO</name>
<dbReference type="Proteomes" id="UP000466517">
    <property type="component" value="Chromosome"/>
</dbReference>
<proteinExistence type="predicted"/>
<dbReference type="Pfam" id="PF07729">
    <property type="entry name" value="FCD"/>
    <property type="match status" value="1"/>
</dbReference>
<dbReference type="GO" id="GO:0003700">
    <property type="term" value="F:DNA-binding transcription factor activity"/>
    <property type="evidence" value="ECO:0007669"/>
    <property type="project" value="InterPro"/>
</dbReference>
<feature type="domain" description="HTH gntR-type" evidence="4">
    <location>
        <begin position="11"/>
        <end position="78"/>
    </location>
</feature>
<accession>A0A7I7XD09</accession>
<dbReference type="PANTHER" id="PTHR43537">
    <property type="entry name" value="TRANSCRIPTIONAL REGULATOR, GNTR FAMILY"/>
    <property type="match status" value="1"/>
</dbReference>
<organism evidence="5 6">
    <name type="scientific">Mycolicibacterium madagascariense</name>
    <dbReference type="NCBI Taxonomy" id="212765"/>
    <lineage>
        <taxon>Bacteria</taxon>
        <taxon>Bacillati</taxon>
        <taxon>Actinomycetota</taxon>
        <taxon>Actinomycetes</taxon>
        <taxon>Mycobacteriales</taxon>
        <taxon>Mycobacteriaceae</taxon>
        <taxon>Mycolicibacterium</taxon>
    </lineage>
</organism>
<dbReference type="PANTHER" id="PTHR43537:SF45">
    <property type="entry name" value="GNTR FAMILY REGULATORY PROTEIN"/>
    <property type="match status" value="1"/>
</dbReference>
<keyword evidence="2" id="KW-0238">DNA-binding</keyword>
<evidence type="ECO:0000313" key="5">
    <source>
        <dbReference type="EMBL" id="BBZ27494.1"/>
    </source>
</evidence>
<gene>
    <name evidence="5" type="ORF">MMAD_17890</name>
</gene>
<evidence type="ECO:0000259" key="4">
    <source>
        <dbReference type="PROSITE" id="PS50949"/>
    </source>
</evidence>
<keyword evidence="3" id="KW-0804">Transcription</keyword>
<dbReference type="Pfam" id="PF00392">
    <property type="entry name" value="GntR"/>
    <property type="match status" value="1"/>
</dbReference>
<evidence type="ECO:0000313" key="6">
    <source>
        <dbReference type="Proteomes" id="UP000466517"/>
    </source>
</evidence>
<keyword evidence="1" id="KW-0805">Transcription regulation</keyword>
<dbReference type="CDD" id="cd07377">
    <property type="entry name" value="WHTH_GntR"/>
    <property type="match status" value="1"/>
</dbReference>
<evidence type="ECO:0000256" key="1">
    <source>
        <dbReference type="ARBA" id="ARBA00023015"/>
    </source>
</evidence>
<evidence type="ECO:0000256" key="2">
    <source>
        <dbReference type="ARBA" id="ARBA00023125"/>
    </source>
</evidence>
<dbReference type="GO" id="GO:0003677">
    <property type="term" value="F:DNA binding"/>
    <property type="evidence" value="ECO:0007669"/>
    <property type="project" value="UniProtKB-KW"/>
</dbReference>
<dbReference type="AlphaFoldDB" id="A0A7I7XD09"/>
<dbReference type="InterPro" id="IPR036388">
    <property type="entry name" value="WH-like_DNA-bd_sf"/>
</dbReference>